<gene>
    <name evidence="2" type="ORF">Hypma_007043</name>
</gene>
<evidence type="ECO:0000256" key="1">
    <source>
        <dbReference type="SAM" id="MobiDB-lite"/>
    </source>
</evidence>
<feature type="compositionally biased region" description="Polar residues" evidence="1">
    <location>
        <begin position="10"/>
        <end position="21"/>
    </location>
</feature>
<proteinExistence type="predicted"/>
<name>A0A369KFM1_HYPMA</name>
<feature type="region of interest" description="Disordered" evidence="1">
    <location>
        <begin position="1"/>
        <end position="23"/>
    </location>
</feature>
<comment type="caution">
    <text evidence="2">The sequence shown here is derived from an EMBL/GenBank/DDBJ whole genome shotgun (WGS) entry which is preliminary data.</text>
</comment>
<dbReference type="Proteomes" id="UP000076154">
    <property type="component" value="Unassembled WGS sequence"/>
</dbReference>
<dbReference type="EMBL" id="LUEZ02000005">
    <property type="protein sequence ID" value="RDB30534.1"/>
    <property type="molecule type" value="Genomic_DNA"/>
</dbReference>
<accession>A0A369KFM1</accession>
<evidence type="ECO:0000313" key="3">
    <source>
        <dbReference type="Proteomes" id="UP000076154"/>
    </source>
</evidence>
<organism evidence="2 3">
    <name type="scientific">Hypsizygus marmoreus</name>
    <name type="common">White beech mushroom</name>
    <name type="synonym">Agaricus marmoreus</name>
    <dbReference type="NCBI Taxonomy" id="39966"/>
    <lineage>
        <taxon>Eukaryota</taxon>
        <taxon>Fungi</taxon>
        <taxon>Dikarya</taxon>
        <taxon>Basidiomycota</taxon>
        <taxon>Agaricomycotina</taxon>
        <taxon>Agaricomycetes</taxon>
        <taxon>Agaricomycetidae</taxon>
        <taxon>Agaricales</taxon>
        <taxon>Tricholomatineae</taxon>
        <taxon>Lyophyllaceae</taxon>
        <taxon>Hypsizygus</taxon>
    </lineage>
</organism>
<reference evidence="2" key="1">
    <citation type="submission" date="2018-04" db="EMBL/GenBank/DDBJ databases">
        <title>Whole genome sequencing of Hypsizygus marmoreus.</title>
        <authorList>
            <person name="Choi I.-G."/>
            <person name="Min B."/>
            <person name="Kim J.-G."/>
            <person name="Kim S."/>
            <person name="Oh Y.-L."/>
            <person name="Kong W.-S."/>
            <person name="Park H."/>
            <person name="Jeong J."/>
            <person name="Song E.-S."/>
        </authorList>
    </citation>
    <scope>NUCLEOTIDE SEQUENCE [LARGE SCALE GENOMIC DNA]</scope>
    <source>
        <strain evidence="2">51987-8</strain>
    </source>
</reference>
<dbReference type="InParanoid" id="A0A369KFM1"/>
<keyword evidence="3" id="KW-1185">Reference proteome</keyword>
<sequence>MTLIHPTCSDIPNSASSSTGPPSAKVITGMSFSTSPCIHIPNLVSSECFSSIFHGENDVQSLHPQIGVEGGRVGCVCGEMLHLSREGGIRDVLIDIVEREDSWVVCVEIGQRRKRAKVGRSVVEEERQKAVLQAMGVGLVA</sequence>
<dbReference type="AlphaFoldDB" id="A0A369KFM1"/>
<evidence type="ECO:0000313" key="2">
    <source>
        <dbReference type="EMBL" id="RDB30534.1"/>
    </source>
</evidence>
<protein>
    <submittedName>
        <fullName evidence="2">Uncharacterized protein</fullName>
    </submittedName>
</protein>